<dbReference type="EMBL" id="OK040790">
    <property type="protein sequence ID" value="UDL16015.1"/>
    <property type="molecule type" value="Genomic_DNA"/>
</dbReference>
<organism evidence="1 2">
    <name type="scientific">Microbacterium phage Pumpernickel</name>
    <dbReference type="NCBI Taxonomy" id="2885983"/>
    <lineage>
        <taxon>Viruses</taxon>
        <taxon>Duplodnaviria</taxon>
        <taxon>Heunggongvirae</taxon>
        <taxon>Uroviricota</taxon>
        <taxon>Caudoviricetes</taxon>
        <taxon>Pumpernickelvirus</taxon>
        <taxon>Pumpernickelvirus pumpernickel</taxon>
    </lineage>
</organism>
<dbReference type="GeneID" id="80019906"/>
<proteinExistence type="predicted"/>
<dbReference type="KEGG" id="vg:80019906"/>
<sequence length="74" mass="8199">MDEMSNEEKAEAFHRIAGIFEEQNITPNEAFGLLVGTLAGLEAIYPNIVEVVLANLQLGREAVILSHLEKDFND</sequence>
<reference evidence="1" key="1">
    <citation type="submission" date="2021-09" db="EMBL/GenBank/DDBJ databases">
        <authorList>
            <person name="Andersen S.H."/>
            <person name="Beall E.A."/>
            <person name="Cappelle B."/>
            <person name="Falteisek K.J."/>
            <person name="Fenske B.A."/>
            <person name="Gansluckner N.W."/>
            <person name="Gilbertson S.M."/>
            <person name="Krings K.J."/>
            <person name="Mobeck M."/>
            <person name="Odeku J.O."/>
            <person name="Poncelet M.E."/>
            <person name="Rohr J.R."/>
            <person name="Rolands L."/>
            <person name="Whipple C.D."/>
            <person name="Whipple E.M."/>
            <person name="Spring A.M."/>
            <person name="Klyczek K."/>
            <person name="Garlena R.A."/>
            <person name="Russell D.A."/>
            <person name="Pope W.H."/>
            <person name="Jacobs-Sera D."/>
            <person name="Hatfull G.F."/>
        </authorList>
    </citation>
    <scope>NUCLEOTIDE SEQUENCE</scope>
</reference>
<accession>A0AAE8Y7N3</accession>
<name>A0AAE8Y7N3_9CAUD</name>
<evidence type="ECO:0000313" key="1">
    <source>
        <dbReference type="EMBL" id="UDL16015.1"/>
    </source>
</evidence>
<gene>
    <name evidence="1" type="primary">265</name>
    <name evidence="1" type="ORF">SEA_PUMPERNICKEL_265</name>
</gene>
<evidence type="ECO:0000313" key="2">
    <source>
        <dbReference type="Proteomes" id="UP000827768"/>
    </source>
</evidence>
<dbReference type="Proteomes" id="UP000827768">
    <property type="component" value="Segment"/>
</dbReference>
<keyword evidence="2" id="KW-1185">Reference proteome</keyword>
<protein>
    <submittedName>
        <fullName evidence="1">Uncharacterized protein</fullName>
    </submittedName>
</protein>
<dbReference type="RefSeq" id="YP_010755255.1">
    <property type="nucleotide sequence ID" value="NC_073468.1"/>
</dbReference>